<name>A0ABP6L690_9ACTN</name>
<dbReference type="InterPro" id="IPR023332">
    <property type="entry name" value="Proteasome_alpha-type"/>
</dbReference>
<comment type="subcellular location">
    <subcellularLocation>
        <location evidence="3">Cytoplasm</location>
    </subcellularLocation>
</comment>
<sequence>MSMPFGYVSPEQQMRDKADYARKGIARGRSVVVLQYEDGILFVAPNPSRALHKISEIYDKIGFAAVGRYNEFEALRLGGIRYADINGYTYARDDVTARGLANLYAQNLGQIFTESPKPFEVEIVVAEVGDSADEDHIYRLTFDGSVFDEAGLVAMGGQAEAVAGRLKEQYRDGLSLGEALEAALFALTEPGGERFPAAQLEVAVLDRNRPHRKFLRLNGPRLERLLAAGAPAAESAAQAVRDEQARNPLTAPETPGTPPTAPEGDIDTGSSG</sequence>
<comment type="caution">
    <text evidence="6">The sequence shown here is derived from an EMBL/GenBank/DDBJ whole genome shotgun (WGS) entry which is preliminary data.</text>
</comment>
<evidence type="ECO:0000313" key="7">
    <source>
        <dbReference type="Proteomes" id="UP001499930"/>
    </source>
</evidence>
<gene>
    <name evidence="3 6" type="primary">prcA</name>
    <name evidence="6" type="ORF">GCM10017559_65570</name>
</gene>
<reference evidence="7" key="1">
    <citation type="journal article" date="2019" name="Int. J. Syst. Evol. Microbiol.">
        <title>The Global Catalogue of Microorganisms (GCM) 10K type strain sequencing project: providing services to taxonomists for standard genome sequencing and annotation.</title>
        <authorList>
            <consortium name="The Broad Institute Genomics Platform"/>
            <consortium name="The Broad Institute Genome Sequencing Center for Infectious Disease"/>
            <person name="Wu L."/>
            <person name="Ma J."/>
        </authorList>
    </citation>
    <scope>NUCLEOTIDE SEQUENCE [LARGE SCALE GENOMIC DNA]</scope>
    <source>
        <strain evidence="7">JCM 3106</strain>
    </source>
</reference>
<organism evidence="6 7">
    <name type="scientific">Streptosporangium longisporum</name>
    <dbReference type="NCBI Taxonomy" id="46187"/>
    <lineage>
        <taxon>Bacteria</taxon>
        <taxon>Bacillati</taxon>
        <taxon>Actinomycetota</taxon>
        <taxon>Actinomycetes</taxon>
        <taxon>Streptosporangiales</taxon>
        <taxon>Streptosporangiaceae</taxon>
        <taxon>Streptosporangium</taxon>
    </lineage>
</organism>
<proteinExistence type="inferred from homology"/>
<dbReference type="Gene3D" id="3.60.20.10">
    <property type="entry name" value="Glutamine Phosphoribosylpyrophosphate, subunit 1, domain 1"/>
    <property type="match status" value="1"/>
</dbReference>
<evidence type="ECO:0000256" key="4">
    <source>
        <dbReference type="PROSITE-ProRule" id="PRU00808"/>
    </source>
</evidence>
<dbReference type="HAMAP" id="MF_00289_B">
    <property type="entry name" value="Proteasome_A_B"/>
    <property type="match status" value="1"/>
</dbReference>
<comment type="function">
    <text evidence="3">Component of the proteasome core, a large protease complex with broad specificity involved in protein degradation.</text>
</comment>
<feature type="region of interest" description="Disordered" evidence="5">
    <location>
        <begin position="232"/>
        <end position="272"/>
    </location>
</feature>
<dbReference type="GO" id="GO:0000502">
    <property type="term" value="C:proteasome complex"/>
    <property type="evidence" value="ECO:0007669"/>
    <property type="project" value="UniProtKB-KW"/>
</dbReference>
<dbReference type="InterPro" id="IPR029055">
    <property type="entry name" value="Ntn_hydrolases_N"/>
</dbReference>
<dbReference type="NCBIfam" id="TIGR03691">
    <property type="entry name" value="20S_bact_alpha"/>
    <property type="match status" value="1"/>
</dbReference>
<keyword evidence="1 3" id="KW-0963">Cytoplasm</keyword>
<evidence type="ECO:0000313" key="6">
    <source>
        <dbReference type="EMBL" id="GAA3029890.1"/>
    </source>
</evidence>
<dbReference type="InterPro" id="IPR022296">
    <property type="entry name" value="Proteasome_asu_bac"/>
</dbReference>
<comment type="similarity">
    <text evidence="3 4">Belongs to the peptidase T1A family.</text>
</comment>
<dbReference type="InterPro" id="IPR050115">
    <property type="entry name" value="Proteasome_alpha"/>
</dbReference>
<dbReference type="CDD" id="cd01906">
    <property type="entry name" value="proteasome_protease_HslV"/>
    <property type="match status" value="1"/>
</dbReference>
<dbReference type="SUPFAM" id="SSF56235">
    <property type="entry name" value="N-terminal nucleophile aminohydrolases (Ntn hydrolases)"/>
    <property type="match status" value="1"/>
</dbReference>
<comment type="pathway">
    <text evidence="3">Protein degradation; proteasomal Pup-dependent pathway.</text>
</comment>
<dbReference type="Proteomes" id="UP001499930">
    <property type="component" value="Unassembled WGS sequence"/>
</dbReference>
<accession>A0ABP6L690</accession>
<evidence type="ECO:0000256" key="2">
    <source>
        <dbReference type="ARBA" id="ARBA00022942"/>
    </source>
</evidence>
<dbReference type="Pfam" id="PF00227">
    <property type="entry name" value="Proteasome"/>
    <property type="match status" value="1"/>
</dbReference>
<evidence type="ECO:0000256" key="5">
    <source>
        <dbReference type="SAM" id="MobiDB-lite"/>
    </source>
</evidence>
<evidence type="ECO:0000256" key="3">
    <source>
        <dbReference type="HAMAP-Rule" id="MF_00289"/>
    </source>
</evidence>
<dbReference type="EMBL" id="BAAAWD010000019">
    <property type="protein sequence ID" value="GAA3029890.1"/>
    <property type="molecule type" value="Genomic_DNA"/>
</dbReference>
<dbReference type="PANTHER" id="PTHR11599">
    <property type="entry name" value="PROTEASOME SUBUNIT ALPHA/BETA"/>
    <property type="match status" value="1"/>
</dbReference>
<comment type="activity regulation">
    <text evidence="3">The formation of the proteasomal ATPase ARC-20S proteasome complex, likely via the docking of the C-termini of ARC into the intersubunit pockets in the alpha-rings, may trigger opening of the gate for substrate entry. Interconversion between the open-gate and close-gate conformations leads to a dynamic regulation of the 20S proteasome proteolysis activity.</text>
</comment>
<protein>
    <recommendedName>
        <fullName evidence="3">Proteasome subunit alpha</fullName>
    </recommendedName>
    <alternativeName>
        <fullName evidence="3">20S proteasome alpha subunit</fullName>
    </alternativeName>
    <alternativeName>
        <fullName evidence="3">Proteasome core protein PrcA</fullName>
    </alternativeName>
</protein>
<evidence type="ECO:0000256" key="1">
    <source>
        <dbReference type="ARBA" id="ARBA00022490"/>
    </source>
</evidence>
<keyword evidence="7" id="KW-1185">Reference proteome</keyword>
<comment type="subunit">
    <text evidence="3">The 20S proteasome core is composed of 14 alpha and 14 beta subunits that assemble into four stacked heptameric rings, resulting in a barrel-shaped structure. The two inner rings, each composed of seven catalytic beta subunits, are sandwiched by two outer rings, each composed of seven alpha subunits. The catalytic chamber with the active sites is on the inside of the barrel. Has a gated structure, the ends of the cylinder being occluded by the N-termini of the alpha-subunits. Is capped by the proteasome-associated ATPase, ARC.</text>
</comment>
<dbReference type="InterPro" id="IPR001353">
    <property type="entry name" value="Proteasome_sua/b"/>
</dbReference>
<keyword evidence="2 3" id="KW-0647">Proteasome</keyword>
<dbReference type="PROSITE" id="PS51475">
    <property type="entry name" value="PROTEASOME_ALPHA_2"/>
    <property type="match status" value="1"/>
</dbReference>